<evidence type="ECO:0000256" key="4">
    <source>
        <dbReference type="ARBA" id="ARBA00022741"/>
    </source>
</evidence>
<keyword evidence="6" id="KW-0028">Amino-acid biosynthesis</keyword>
<keyword evidence="6" id="KW-0061">Asparagine biosynthesis</keyword>
<dbReference type="PROSITE" id="PS51278">
    <property type="entry name" value="GATASE_TYPE_2"/>
    <property type="match status" value="1"/>
</dbReference>
<dbReference type="GO" id="GO:0004066">
    <property type="term" value="F:asparagine synthase (glutamine-hydrolyzing) activity"/>
    <property type="evidence" value="ECO:0007669"/>
    <property type="project" value="UniProtKB-EC"/>
</dbReference>
<keyword evidence="5" id="KW-0067">ATP-binding</keyword>
<keyword evidence="7" id="KW-0315">Glutamine amidotransferase</keyword>
<dbReference type="PIRSF" id="PIRSF001589">
    <property type="entry name" value="Asn_synthetase_glu-h"/>
    <property type="match status" value="1"/>
</dbReference>
<protein>
    <recommendedName>
        <fullName evidence="3">asparagine synthase (glutamine-hydrolyzing)</fullName>
        <ecNumber evidence="3">6.3.5.4</ecNumber>
    </recommendedName>
</protein>
<evidence type="ECO:0000256" key="2">
    <source>
        <dbReference type="ARBA" id="ARBA00005752"/>
    </source>
</evidence>
<dbReference type="PANTHER" id="PTHR43284:SF1">
    <property type="entry name" value="ASPARAGINE SYNTHETASE"/>
    <property type="match status" value="1"/>
</dbReference>
<dbReference type="Pfam" id="PF13537">
    <property type="entry name" value="GATase_7"/>
    <property type="match status" value="1"/>
</dbReference>
<dbReference type="SUPFAM" id="SSF52402">
    <property type="entry name" value="Adenine nucleotide alpha hydrolases-like"/>
    <property type="match status" value="1"/>
</dbReference>
<dbReference type="PANTHER" id="PTHR43284">
    <property type="entry name" value="ASPARAGINE SYNTHETASE (GLUTAMINE-HYDROLYZING)"/>
    <property type="match status" value="1"/>
</dbReference>
<dbReference type="Pfam" id="PF00733">
    <property type="entry name" value="Asn_synthase"/>
    <property type="match status" value="1"/>
</dbReference>
<dbReference type="InterPro" id="IPR033738">
    <property type="entry name" value="AsnB_N"/>
</dbReference>
<evidence type="ECO:0000313" key="10">
    <source>
        <dbReference type="EMBL" id="MBC8557062.1"/>
    </source>
</evidence>
<keyword evidence="11" id="KW-1185">Reference proteome</keyword>
<dbReference type="InterPro" id="IPR029055">
    <property type="entry name" value="Ntn_hydrolases_N"/>
</dbReference>
<evidence type="ECO:0000256" key="7">
    <source>
        <dbReference type="ARBA" id="ARBA00022962"/>
    </source>
</evidence>
<dbReference type="InterPro" id="IPR001962">
    <property type="entry name" value="Asn_synthase"/>
</dbReference>
<dbReference type="InterPro" id="IPR014729">
    <property type="entry name" value="Rossmann-like_a/b/a_fold"/>
</dbReference>
<proteinExistence type="inferred from homology"/>
<dbReference type="EMBL" id="JACRSW010000016">
    <property type="protein sequence ID" value="MBC8557062.1"/>
    <property type="molecule type" value="Genomic_DNA"/>
</dbReference>
<comment type="pathway">
    <text evidence="1">Amino-acid biosynthesis; L-asparagine biosynthesis; L-asparagine from L-aspartate (L-Gln route): step 1/1.</text>
</comment>
<evidence type="ECO:0000256" key="8">
    <source>
        <dbReference type="ARBA" id="ARBA00048741"/>
    </source>
</evidence>
<evidence type="ECO:0000256" key="5">
    <source>
        <dbReference type="ARBA" id="ARBA00022840"/>
    </source>
</evidence>
<dbReference type="InterPro" id="IPR006426">
    <property type="entry name" value="Asn_synth_AEB"/>
</dbReference>
<reference evidence="10 11" key="1">
    <citation type="submission" date="2020-08" db="EMBL/GenBank/DDBJ databases">
        <title>Genome public.</title>
        <authorList>
            <person name="Liu C."/>
            <person name="Sun Q."/>
        </authorList>
    </citation>
    <scope>NUCLEOTIDE SEQUENCE [LARGE SCALE GENOMIC DNA]</scope>
    <source>
        <strain evidence="10 11">BX3</strain>
    </source>
</reference>
<sequence>MCGIAGFFSTQKDYCKEFPRYDHILNQMKVRLYSRGPDENGTFLAKECGLAHTRLSIRDLKAGSQPMIRQRNGYRYVIIYNGELYNTKELRNELIQRGEQFETTSDTEVVLLSFLYYGTDFVKKLDGIFAFAIFDEFHEKLLLYRDSFGVKPLFYTFVEDTLVFGSEPKALFTYPGCRARVDKKSFQEVFGIGPARIPGSGIFQNVQEVRPGCYLSFSKYGLHEVVYWRLESHPHEDSYEDTIKKTSALLEDSIARQMASDVPICTFLSGGVDSSLVSSVCSRHLQEKGERLTTFSFDFDGNEKYFQANEFQPSQDHPFVEKMVSYLQSDHHYLSCDYETQAAYLKESLIAHDLPCMADIDSSLSYFCHQVSKTHKVVLTGECADEVFGGYPWFHKEKFFQDDMFPWTLDLMPRMELLKDEVREELDLTDFVKNAYEQAVGEIEVLPTENETETRRRQIGYLNIRFFMQTLLNRMDRTSMRWGLEARVPFADRKLVEYVFNIPWEMKAKNGVVKNVLRSSSIGKLPDEILFRKKSPYPKSYHPFYEELLGKKLKEVIQEEQAPILRLIDKEKTLRFIASVKDYGKPWYGQLMAGPQMLAYLWQINEWMNMYQL</sequence>
<dbReference type="Gene3D" id="3.60.20.10">
    <property type="entry name" value="Glutamine Phosphoribosylpyrophosphate, subunit 1, domain 1"/>
    <property type="match status" value="1"/>
</dbReference>
<name>A0ABR7MUY6_9FIRM</name>
<organism evidence="10 11">
    <name type="scientific">Jutongia hominis</name>
    <dbReference type="NCBI Taxonomy" id="2763664"/>
    <lineage>
        <taxon>Bacteria</taxon>
        <taxon>Bacillati</taxon>
        <taxon>Bacillota</taxon>
        <taxon>Clostridia</taxon>
        <taxon>Lachnospirales</taxon>
        <taxon>Lachnospiraceae</taxon>
        <taxon>Jutongia</taxon>
    </lineage>
</organism>
<dbReference type="EC" id="6.3.5.4" evidence="3"/>
<dbReference type="NCBIfam" id="TIGR01536">
    <property type="entry name" value="asn_synth_AEB"/>
    <property type="match status" value="1"/>
</dbReference>
<evidence type="ECO:0000256" key="1">
    <source>
        <dbReference type="ARBA" id="ARBA00005187"/>
    </source>
</evidence>
<dbReference type="InterPro" id="IPR017932">
    <property type="entry name" value="GATase_2_dom"/>
</dbReference>
<dbReference type="Gene3D" id="3.40.50.620">
    <property type="entry name" value="HUPs"/>
    <property type="match status" value="1"/>
</dbReference>
<dbReference type="RefSeq" id="WP_249303972.1">
    <property type="nucleotide sequence ID" value="NZ_JACRSW010000016.1"/>
</dbReference>
<evidence type="ECO:0000313" key="11">
    <source>
        <dbReference type="Proteomes" id="UP000637513"/>
    </source>
</evidence>
<feature type="domain" description="Glutamine amidotransferase type-2" evidence="9">
    <location>
        <begin position="2"/>
        <end position="220"/>
    </location>
</feature>
<dbReference type="Proteomes" id="UP000637513">
    <property type="component" value="Unassembled WGS sequence"/>
</dbReference>
<comment type="similarity">
    <text evidence="2">Belongs to the asparagine synthetase family.</text>
</comment>
<comment type="catalytic activity">
    <reaction evidence="8">
        <text>L-aspartate + L-glutamine + ATP + H2O = L-asparagine + L-glutamate + AMP + diphosphate + H(+)</text>
        <dbReference type="Rhea" id="RHEA:12228"/>
        <dbReference type="ChEBI" id="CHEBI:15377"/>
        <dbReference type="ChEBI" id="CHEBI:15378"/>
        <dbReference type="ChEBI" id="CHEBI:29985"/>
        <dbReference type="ChEBI" id="CHEBI:29991"/>
        <dbReference type="ChEBI" id="CHEBI:30616"/>
        <dbReference type="ChEBI" id="CHEBI:33019"/>
        <dbReference type="ChEBI" id="CHEBI:58048"/>
        <dbReference type="ChEBI" id="CHEBI:58359"/>
        <dbReference type="ChEBI" id="CHEBI:456215"/>
        <dbReference type="EC" id="6.3.5.4"/>
    </reaction>
</comment>
<evidence type="ECO:0000256" key="6">
    <source>
        <dbReference type="ARBA" id="ARBA00022888"/>
    </source>
</evidence>
<dbReference type="CDD" id="cd01991">
    <property type="entry name" value="Asn_synthase_B_C"/>
    <property type="match status" value="1"/>
</dbReference>
<evidence type="ECO:0000256" key="3">
    <source>
        <dbReference type="ARBA" id="ARBA00012737"/>
    </source>
</evidence>
<comment type="caution">
    <text evidence="10">The sequence shown here is derived from an EMBL/GenBank/DDBJ whole genome shotgun (WGS) entry which is preliminary data.</text>
</comment>
<evidence type="ECO:0000259" key="9">
    <source>
        <dbReference type="PROSITE" id="PS51278"/>
    </source>
</evidence>
<dbReference type="CDD" id="cd00712">
    <property type="entry name" value="AsnB"/>
    <property type="match status" value="1"/>
</dbReference>
<keyword evidence="4" id="KW-0547">Nucleotide-binding</keyword>
<accession>A0ABR7MUY6</accession>
<gene>
    <name evidence="10" type="primary">asnB</name>
    <name evidence="10" type="ORF">H8700_05000</name>
</gene>
<keyword evidence="10" id="KW-0436">Ligase</keyword>
<dbReference type="SUPFAM" id="SSF56235">
    <property type="entry name" value="N-terminal nucleophile aminohydrolases (Ntn hydrolases)"/>
    <property type="match status" value="1"/>
</dbReference>
<dbReference type="InterPro" id="IPR051786">
    <property type="entry name" value="ASN_synthetase/amidase"/>
</dbReference>